<evidence type="ECO:0000256" key="6">
    <source>
        <dbReference type="RuleBase" id="RU364048"/>
    </source>
</evidence>
<evidence type="ECO:0000256" key="4">
    <source>
        <dbReference type="ARBA" id="ARBA00023004"/>
    </source>
</evidence>
<sequence>MIASRRHFLTGAAALSAAVVTPEAVRAMTAIRIATDWGLATADVEADVAPTAMRLIHGRAPAALEGALYRNGPAKFRRPGRSATHWFDGDGLVRRFRISDGRAELAARFVDTPKRRQESRLDAMVMPGFGTLGDPRAGIGGPDDVNAANTSVLMAGDDLWALWEGGSAVAMDPETLETRGMVTHRPDLKSVPFLAHPRREPDGRIWNLGMGRGQAMVWRLSAAGELEAATMVDLPRASYVHDFTATARHLVIVLQPWVQTRMTLPFSEGFEWRPDEGTQVLVVDKDDLSKRRVFDLPAFGFFHLGDAWSDGDDIRFDVCAHPDMDFAARGAVEVLNGVPLSGEPARLALAHLRADGSADLQRTGMVAEFPRGDPRRAGLPRRFTLHTAEETPGRPFASGLGMTDWREGRTRTFDFGSDQVMDEMVFVPRPGGTTEDDGWLVGPTLNLAARASELHVLDAARIEDGPVVSWRADTALPVSFHGVWAAG</sequence>
<keyword evidence="6 7" id="KW-0223">Dioxygenase</keyword>
<dbReference type="RefSeq" id="WP_183253582.1">
    <property type="nucleotide sequence ID" value="NZ_BAAAFF010000005.1"/>
</dbReference>
<name>A0A7W8HXV4_9CAUL</name>
<dbReference type="InterPro" id="IPR004294">
    <property type="entry name" value="Carotenoid_Oase"/>
</dbReference>
<gene>
    <name evidence="7" type="ORF">HNQ67_001329</name>
</gene>
<dbReference type="InterPro" id="IPR006311">
    <property type="entry name" value="TAT_signal"/>
</dbReference>
<reference evidence="7 8" key="1">
    <citation type="submission" date="2020-08" db="EMBL/GenBank/DDBJ databases">
        <title>Genomic Encyclopedia of Type Strains, Phase IV (KMG-IV): sequencing the most valuable type-strain genomes for metagenomic binning, comparative biology and taxonomic classification.</title>
        <authorList>
            <person name="Goeker M."/>
        </authorList>
    </citation>
    <scope>NUCLEOTIDE SEQUENCE [LARGE SCALE GENOMIC DNA]</scope>
    <source>
        <strain evidence="7 8">DSM 25335</strain>
    </source>
</reference>
<keyword evidence="4 5" id="KW-0408">Iron</keyword>
<feature type="binding site" evidence="5">
    <location>
        <position position="481"/>
    </location>
    <ligand>
        <name>Fe cation</name>
        <dbReference type="ChEBI" id="CHEBI:24875"/>
        <note>catalytic</note>
    </ligand>
</feature>
<accession>A0A7W8HXV4</accession>
<feature type="binding site" evidence="5">
    <location>
        <position position="303"/>
    </location>
    <ligand>
        <name>Fe cation</name>
        <dbReference type="ChEBI" id="CHEBI:24875"/>
        <note>catalytic</note>
    </ligand>
</feature>
<feature type="binding site" evidence="5">
    <location>
        <position position="196"/>
    </location>
    <ligand>
        <name>Fe cation</name>
        <dbReference type="ChEBI" id="CHEBI:24875"/>
        <note>catalytic</note>
    </ligand>
</feature>
<comment type="caution">
    <text evidence="7">The sequence shown here is derived from an EMBL/GenBank/DDBJ whole genome shotgun (WGS) entry which is preliminary data.</text>
</comment>
<evidence type="ECO:0000313" key="7">
    <source>
        <dbReference type="EMBL" id="MBB5291815.1"/>
    </source>
</evidence>
<comment type="cofactor">
    <cofactor evidence="5 6">
        <name>Fe(2+)</name>
        <dbReference type="ChEBI" id="CHEBI:29033"/>
    </cofactor>
    <text evidence="5 6">Binds 1 Fe(2+) ion per subunit.</text>
</comment>
<dbReference type="PANTHER" id="PTHR10543:SF89">
    <property type="entry name" value="CAROTENOID 9,10(9',10')-CLEAVAGE DIOXYGENASE 1"/>
    <property type="match status" value="1"/>
</dbReference>
<keyword evidence="3 6" id="KW-0560">Oxidoreductase</keyword>
<dbReference type="PROSITE" id="PS51318">
    <property type="entry name" value="TAT"/>
    <property type="match status" value="1"/>
</dbReference>
<evidence type="ECO:0000256" key="2">
    <source>
        <dbReference type="ARBA" id="ARBA00022723"/>
    </source>
</evidence>
<dbReference type="Pfam" id="PF03055">
    <property type="entry name" value="RPE65"/>
    <property type="match status" value="1"/>
</dbReference>
<dbReference type="GO" id="GO:0016121">
    <property type="term" value="P:carotene catabolic process"/>
    <property type="evidence" value="ECO:0007669"/>
    <property type="project" value="TreeGrafter"/>
</dbReference>
<dbReference type="GO" id="GO:0010436">
    <property type="term" value="F:carotenoid dioxygenase activity"/>
    <property type="evidence" value="ECO:0007669"/>
    <property type="project" value="TreeGrafter"/>
</dbReference>
<keyword evidence="2 5" id="KW-0479">Metal-binding</keyword>
<dbReference type="EC" id="1.13.11.-" evidence="6"/>
<protein>
    <recommendedName>
        <fullName evidence="6">Dioxygenase</fullName>
        <ecNumber evidence="6">1.13.11.-</ecNumber>
    </recommendedName>
</protein>
<dbReference type="EMBL" id="JACHFZ010000002">
    <property type="protein sequence ID" value="MBB5291815.1"/>
    <property type="molecule type" value="Genomic_DNA"/>
</dbReference>
<keyword evidence="8" id="KW-1185">Reference proteome</keyword>
<organism evidence="7 8">
    <name type="scientific">Brevundimonas basaltis</name>
    <dbReference type="NCBI Taxonomy" id="472166"/>
    <lineage>
        <taxon>Bacteria</taxon>
        <taxon>Pseudomonadati</taxon>
        <taxon>Pseudomonadota</taxon>
        <taxon>Alphaproteobacteria</taxon>
        <taxon>Caulobacterales</taxon>
        <taxon>Caulobacteraceae</taxon>
        <taxon>Brevundimonas</taxon>
    </lineage>
</organism>
<dbReference type="PANTHER" id="PTHR10543">
    <property type="entry name" value="BETA-CAROTENE DIOXYGENASE"/>
    <property type="match status" value="1"/>
</dbReference>
<evidence type="ECO:0000256" key="1">
    <source>
        <dbReference type="ARBA" id="ARBA00006787"/>
    </source>
</evidence>
<comment type="similarity">
    <text evidence="1 6">Belongs to the carotenoid oxygenase family.</text>
</comment>
<feature type="binding site" evidence="5">
    <location>
        <position position="241"/>
    </location>
    <ligand>
        <name>Fe cation</name>
        <dbReference type="ChEBI" id="CHEBI:24875"/>
        <note>catalytic</note>
    </ligand>
</feature>
<dbReference type="AlphaFoldDB" id="A0A7W8HXV4"/>
<dbReference type="Proteomes" id="UP000566663">
    <property type="component" value="Unassembled WGS sequence"/>
</dbReference>
<dbReference type="GO" id="GO:0046872">
    <property type="term" value="F:metal ion binding"/>
    <property type="evidence" value="ECO:0007669"/>
    <property type="project" value="UniProtKB-KW"/>
</dbReference>
<evidence type="ECO:0000313" key="8">
    <source>
        <dbReference type="Proteomes" id="UP000566663"/>
    </source>
</evidence>
<evidence type="ECO:0000256" key="3">
    <source>
        <dbReference type="ARBA" id="ARBA00023002"/>
    </source>
</evidence>
<evidence type="ECO:0000256" key="5">
    <source>
        <dbReference type="PIRSR" id="PIRSR604294-1"/>
    </source>
</evidence>
<proteinExistence type="inferred from homology"/>